<evidence type="ECO:0000313" key="5">
    <source>
        <dbReference type="Proteomes" id="UP000233551"/>
    </source>
</evidence>
<feature type="transmembrane region" description="Helical" evidence="2">
    <location>
        <begin position="6"/>
        <end position="24"/>
    </location>
</feature>
<dbReference type="EMBL" id="PGOL01000346">
    <property type="protein sequence ID" value="PKI71976.1"/>
    <property type="molecule type" value="Genomic_DNA"/>
</dbReference>
<evidence type="ECO:0000313" key="4">
    <source>
        <dbReference type="EMBL" id="PKI71976.1"/>
    </source>
</evidence>
<reference evidence="4 5" key="1">
    <citation type="submission" date="2017-11" db="EMBL/GenBank/DDBJ databases">
        <title>De-novo sequencing of pomegranate (Punica granatum L.) genome.</title>
        <authorList>
            <person name="Akparov Z."/>
            <person name="Amiraslanov A."/>
            <person name="Hajiyeva S."/>
            <person name="Abbasov M."/>
            <person name="Kaur K."/>
            <person name="Hamwieh A."/>
            <person name="Solovyev V."/>
            <person name="Salamov A."/>
            <person name="Braich B."/>
            <person name="Kosarev P."/>
            <person name="Mahmoud A."/>
            <person name="Hajiyev E."/>
            <person name="Babayeva S."/>
            <person name="Izzatullayeva V."/>
            <person name="Mammadov A."/>
            <person name="Mammadov A."/>
            <person name="Sharifova S."/>
            <person name="Ojaghi J."/>
            <person name="Eynullazada K."/>
            <person name="Bayramov B."/>
            <person name="Abdulazimova A."/>
            <person name="Shahmuradov I."/>
        </authorList>
    </citation>
    <scope>NUCLEOTIDE SEQUENCE [LARGE SCALE GENOMIC DNA]</scope>
    <source>
        <strain evidence="5">cv. AG2017</strain>
        <tissue evidence="4">Leaf</tissue>
    </source>
</reference>
<feature type="domain" description="Hydroxyproline O-arabinosyltransferase-like" evidence="3">
    <location>
        <begin position="73"/>
        <end position="111"/>
    </location>
</feature>
<keyword evidence="2" id="KW-0812">Transmembrane</keyword>
<evidence type="ECO:0000259" key="3">
    <source>
        <dbReference type="Pfam" id="PF23452"/>
    </source>
</evidence>
<keyword evidence="5" id="KW-1185">Reference proteome</keyword>
<dbReference type="Pfam" id="PF23452">
    <property type="entry name" value="HPAT"/>
    <property type="match status" value="1"/>
</dbReference>
<organism evidence="4 5">
    <name type="scientific">Punica granatum</name>
    <name type="common">Pomegranate</name>
    <dbReference type="NCBI Taxonomy" id="22663"/>
    <lineage>
        <taxon>Eukaryota</taxon>
        <taxon>Viridiplantae</taxon>
        <taxon>Streptophyta</taxon>
        <taxon>Embryophyta</taxon>
        <taxon>Tracheophyta</taxon>
        <taxon>Spermatophyta</taxon>
        <taxon>Magnoliopsida</taxon>
        <taxon>eudicotyledons</taxon>
        <taxon>Gunneridae</taxon>
        <taxon>Pentapetalae</taxon>
        <taxon>rosids</taxon>
        <taxon>malvids</taxon>
        <taxon>Myrtales</taxon>
        <taxon>Lythraceae</taxon>
        <taxon>Punica</taxon>
    </lineage>
</organism>
<proteinExistence type="predicted"/>
<protein>
    <recommendedName>
        <fullName evidence="3">Hydroxyproline O-arabinosyltransferase-like domain-containing protein</fullName>
    </recommendedName>
</protein>
<sequence>MGCGNSFIILVTLSVALITYNILISANAPLKLDLPAPSNSSPPSKISVDPVIKMPVERSSRRFGGQQQRKRLFHTAVTASDSIYNTRQCRVMYYWFRKHRDASKLSAIDNFRQVGRSYNGYKIGSGALLLSSTDGPDRSSEELEETEEVSF</sequence>
<keyword evidence="2" id="KW-1133">Transmembrane helix</keyword>
<evidence type="ECO:0000256" key="2">
    <source>
        <dbReference type="SAM" id="Phobius"/>
    </source>
</evidence>
<gene>
    <name evidence="4" type="ORF">CRG98_007659</name>
</gene>
<accession>A0A2I0KVT9</accession>
<feature type="compositionally biased region" description="Acidic residues" evidence="1">
    <location>
        <begin position="142"/>
        <end position="151"/>
    </location>
</feature>
<dbReference type="Proteomes" id="UP000233551">
    <property type="component" value="Unassembled WGS sequence"/>
</dbReference>
<keyword evidence="2" id="KW-0472">Membrane</keyword>
<name>A0A2I0KVT9_PUNGR</name>
<dbReference type="STRING" id="22663.A0A2I0KVT9"/>
<dbReference type="InterPro" id="IPR056508">
    <property type="entry name" value="HPAT-like"/>
</dbReference>
<dbReference type="AlphaFoldDB" id="A0A2I0KVT9"/>
<evidence type="ECO:0000256" key="1">
    <source>
        <dbReference type="SAM" id="MobiDB-lite"/>
    </source>
</evidence>
<comment type="caution">
    <text evidence="4">The sequence shown here is derived from an EMBL/GenBank/DDBJ whole genome shotgun (WGS) entry which is preliminary data.</text>
</comment>
<feature type="region of interest" description="Disordered" evidence="1">
    <location>
        <begin position="132"/>
        <end position="151"/>
    </location>
</feature>